<reference evidence="6 9" key="1">
    <citation type="submission" date="2015-09" db="EMBL/GenBank/DDBJ databases">
        <title>Draft genome sequence of Acidiplasma aeolicum DSM 18409.</title>
        <authorList>
            <person name="Hemp J."/>
        </authorList>
    </citation>
    <scope>NUCLEOTIDE SEQUENCE [LARGE SCALE GENOMIC DNA]</scope>
    <source>
        <strain evidence="6 9">V</strain>
    </source>
</reference>
<evidence type="ECO:0000313" key="9">
    <source>
        <dbReference type="Proteomes" id="UP000050515"/>
    </source>
</evidence>
<dbReference type="Gene3D" id="3.60.15.10">
    <property type="entry name" value="Ribonuclease Z/Hydroxyacylglutathione hydrolase-like"/>
    <property type="match status" value="1"/>
</dbReference>
<dbReference type="PANTHER" id="PTHR46233:SF3">
    <property type="entry name" value="HYDROXYACYLGLUTATHIONE HYDROLASE GLOC"/>
    <property type="match status" value="1"/>
</dbReference>
<dbReference type="Proteomes" id="UP000050515">
    <property type="component" value="Unassembled WGS sequence"/>
</dbReference>
<evidence type="ECO:0000256" key="4">
    <source>
        <dbReference type="ARBA" id="ARBA00022833"/>
    </source>
</evidence>
<evidence type="ECO:0000256" key="1">
    <source>
        <dbReference type="ARBA" id="ARBA00001947"/>
    </source>
</evidence>
<name>A0A0P9DAB4_9ARCH</name>
<evidence type="ECO:0000313" key="6">
    <source>
        <dbReference type="EMBL" id="KPV46567.1"/>
    </source>
</evidence>
<proteinExistence type="predicted"/>
<evidence type="ECO:0000259" key="5">
    <source>
        <dbReference type="SMART" id="SM00849"/>
    </source>
</evidence>
<gene>
    <name evidence="7" type="ORF">AOG54_08675</name>
    <name evidence="6" type="ORF">SE19_04940</name>
</gene>
<evidence type="ECO:0000313" key="7">
    <source>
        <dbReference type="EMBL" id="KQB35701.1"/>
    </source>
</evidence>
<dbReference type="AlphaFoldDB" id="A0A0P9DAB4"/>
<protein>
    <recommendedName>
        <fullName evidence="5">Metallo-beta-lactamase domain-containing protein</fullName>
    </recommendedName>
</protein>
<dbReference type="RefSeq" id="WP_054964202.1">
    <property type="nucleotide sequence ID" value="NZ_JBBYJF010000005.1"/>
</dbReference>
<evidence type="ECO:0000256" key="2">
    <source>
        <dbReference type="ARBA" id="ARBA00022723"/>
    </source>
</evidence>
<dbReference type="Pfam" id="PF00753">
    <property type="entry name" value="Lactamase_B"/>
    <property type="match status" value="1"/>
</dbReference>
<evidence type="ECO:0000256" key="3">
    <source>
        <dbReference type="ARBA" id="ARBA00022801"/>
    </source>
</evidence>
<dbReference type="SUPFAM" id="SSF56281">
    <property type="entry name" value="Metallo-hydrolase/oxidoreductase"/>
    <property type="match status" value="1"/>
</dbReference>
<feature type="domain" description="Metallo-beta-lactamase" evidence="5">
    <location>
        <begin position="14"/>
        <end position="192"/>
    </location>
</feature>
<dbReference type="PANTHER" id="PTHR46233">
    <property type="entry name" value="HYDROXYACYLGLUTATHIONE HYDROLASE GLOC"/>
    <property type="match status" value="1"/>
</dbReference>
<accession>A0A0P9DAB4</accession>
<dbReference type="EMBL" id="LKBG01000094">
    <property type="protein sequence ID" value="KQB35701.1"/>
    <property type="molecule type" value="Genomic_DNA"/>
</dbReference>
<sequence length="199" mass="22906">MIFIENIFSIEKMKSHVYVINTGKNIVQIDSGIEQDAKKIINFYDSKKYEPDYILITAVDYLHVGALKEIYEKYKPKIYVSKYEMDTLKNGLQLRGIEEMEGKGLEFATVKAFNSYARLDLDGFEKIDTPGYTDGNVSIYYHDKNALFTGDAAYVKKGKLYFDPMFVKSEKLAEESLSKIEKMRPVYIFPSHGDPAELK</sequence>
<dbReference type="EMBL" id="LJCQ01000220">
    <property type="protein sequence ID" value="KPV46567.1"/>
    <property type="molecule type" value="Genomic_DNA"/>
</dbReference>
<dbReference type="GO" id="GO:0016787">
    <property type="term" value="F:hydrolase activity"/>
    <property type="evidence" value="ECO:0007669"/>
    <property type="project" value="UniProtKB-KW"/>
</dbReference>
<dbReference type="PATRIC" id="fig|507754.4.peg.858"/>
<keyword evidence="2" id="KW-0479">Metal-binding</keyword>
<reference evidence="7 8" key="2">
    <citation type="submission" date="2015-09" db="EMBL/GenBank/DDBJ databases">
        <title>Heavy metals and arsenic resistance mechanisms in polyextremophilic archaea of the family Ferroplasmaceae.</title>
        <authorList>
            <person name="Bulaev A.G."/>
            <person name="Kanygina A.V."/>
        </authorList>
    </citation>
    <scope>NUCLEOTIDE SEQUENCE [LARGE SCALE GENOMIC DNA]</scope>
    <source>
        <strain evidence="7 8">VT</strain>
    </source>
</reference>
<dbReference type="InterPro" id="IPR001279">
    <property type="entry name" value="Metallo-B-lactamas"/>
</dbReference>
<dbReference type="SMART" id="SM00849">
    <property type="entry name" value="Lactamase_B"/>
    <property type="match status" value="1"/>
</dbReference>
<dbReference type="Proteomes" id="UP000050320">
    <property type="component" value="Unassembled WGS sequence"/>
</dbReference>
<keyword evidence="4" id="KW-0862">Zinc</keyword>
<dbReference type="InterPro" id="IPR051453">
    <property type="entry name" value="MBL_Glyoxalase_II"/>
</dbReference>
<keyword evidence="8" id="KW-1185">Reference proteome</keyword>
<organism evidence="6 9">
    <name type="scientific">Acidiplasma aeolicum</name>
    <dbReference type="NCBI Taxonomy" id="507754"/>
    <lineage>
        <taxon>Archaea</taxon>
        <taxon>Methanobacteriati</taxon>
        <taxon>Thermoplasmatota</taxon>
        <taxon>Thermoplasmata</taxon>
        <taxon>Thermoplasmatales</taxon>
        <taxon>Ferroplasmaceae</taxon>
        <taxon>Acidiplasma</taxon>
    </lineage>
</organism>
<comment type="caution">
    <text evidence="6">The sequence shown here is derived from an EMBL/GenBank/DDBJ whole genome shotgun (WGS) entry which is preliminary data.</text>
</comment>
<keyword evidence="3" id="KW-0378">Hydrolase</keyword>
<dbReference type="InterPro" id="IPR036866">
    <property type="entry name" value="RibonucZ/Hydroxyglut_hydro"/>
</dbReference>
<dbReference type="GO" id="GO:0046872">
    <property type="term" value="F:metal ion binding"/>
    <property type="evidence" value="ECO:0007669"/>
    <property type="project" value="UniProtKB-KW"/>
</dbReference>
<evidence type="ECO:0000313" key="8">
    <source>
        <dbReference type="Proteomes" id="UP000050320"/>
    </source>
</evidence>
<comment type="cofactor">
    <cofactor evidence="1">
        <name>Zn(2+)</name>
        <dbReference type="ChEBI" id="CHEBI:29105"/>
    </cofactor>
</comment>
<dbReference type="OrthoDB" id="197151at2157"/>